<dbReference type="GO" id="GO:0008324">
    <property type="term" value="F:monoatomic cation transmembrane transporter activity"/>
    <property type="evidence" value="ECO:0007669"/>
    <property type="project" value="InterPro"/>
</dbReference>
<evidence type="ECO:0000256" key="6">
    <source>
        <dbReference type="ARBA" id="ARBA00023065"/>
    </source>
</evidence>
<dbReference type="EMBL" id="PVZC01000002">
    <property type="protein sequence ID" value="PRY00823.1"/>
    <property type="molecule type" value="Genomic_DNA"/>
</dbReference>
<dbReference type="Proteomes" id="UP000237846">
    <property type="component" value="Unassembled WGS sequence"/>
</dbReference>
<proteinExistence type="predicted"/>
<sequence>MVSWTLGMRRRRRRDGFARMLHKLTPTWRAPARIVLTAFFVGIMIGTGLLMLPAATAPGYQTTFVDALFTATSALCVVGLAAVDTAVHWSFLGQVIILCLVQVGGLGIMMLAAVFGLLVSRRVGLRLQITAQTESHGLGLGDFRSLALNVARLSLFFEAVTAVLLTARFWLGYDYTFPQALWFGVFHAVAAFNQAGFALFSDSMMGFAADPWICLPVIVTAIAGALGFPVLVELRRRLRTPRRWNLHTKITVITSGLLLVVGFLLITALEWNNPNTLGPLSPGGKLLAGFFHGTMPRSAGFNSVDVGQMNEATLLGTMVLMFIGGGSVSTAGGIKVTTFALLLFVLVAEARGDSKVNVMGRTIPATTQRQAISVALISLGVVVVGTMVLLTITDFGLPVVMFEVVSAFGVVGLSTGVTPDLPPAGHVLITALMFAGRLGPVTLAAALALRERSLRYELPEERPIVG</sequence>
<reference evidence="9 10" key="1">
    <citation type="submission" date="2018-03" db="EMBL/GenBank/DDBJ databases">
        <title>Genomic Encyclopedia of Archaeal and Bacterial Type Strains, Phase II (KMG-II): from individual species to whole genera.</title>
        <authorList>
            <person name="Goeker M."/>
        </authorList>
    </citation>
    <scope>NUCLEOTIDE SEQUENCE [LARGE SCALE GENOMIC DNA]</scope>
    <source>
        <strain evidence="9 10">DSM 45601</strain>
    </source>
</reference>
<evidence type="ECO:0000256" key="8">
    <source>
        <dbReference type="SAM" id="Phobius"/>
    </source>
</evidence>
<evidence type="ECO:0000256" key="7">
    <source>
        <dbReference type="ARBA" id="ARBA00023136"/>
    </source>
</evidence>
<keyword evidence="4 8" id="KW-0812">Transmembrane</keyword>
<feature type="transmembrane region" description="Helical" evidence="8">
    <location>
        <begin position="180"/>
        <end position="200"/>
    </location>
</feature>
<feature type="transmembrane region" description="Helical" evidence="8">
    <location>
        <begin position="64"/>
        <end position="83"/>
    </location>
</feature>
<feature type="transmembrane region" description="Helical" evidence="8">
    <location>
        <begin position="212"/>
        <end position="234"/>
    </location>
</feature>
<comment type="caution">
    <text evidence="9">The sequence shown here is derived from an EMBL/GenBank/DDBJ whole genome shotgun (WGS) entry which is preliminary data.</text>
</comment>
<keyword evidence="10" id="KW-1185">Reference proteome</keyword>
<keyword evidence="3" id="KW-1003">Cell membrane</keyword>
<feature type="transmembrane region" description="Helical" evidence="8">
    <location>
        <begin position="427"/>
        <end position="449"/>
    </location>
</feature>
<keyword evidence="7 8" id="KW-0472">Membrane</keyword>
<organism evidence="9 10">
    <name type="scientific">Allonocardiopsis opalescens</name>
    <dbReference type="NCBI Taxonomy" id="1144618"/>
    <lineage>
        <taxon>Bacteria</taxon>
        <taxon>Bacillati</taxon>
        <taxon>Actinomycetota</taxon>
        <taxon>Actinomycetes</taxon>
        <taxon>Streptosporangiales</taxon>
        <taxon>Allonocardiopsis</taxon>
    </lineage>
</organism>
<feature type="transmembrane region" description="Helical" evidence="8">
    <location>
        <begin position="319"/>
        <end position="350"/>
    </location>
</feature>
<keyword evidence="6" id="KW-0406">Ion transport</keyword>
<evidence type="ECO:0000313" key="10">
    <source>
        <dbReference type="Proteomes" id="UP000237846"/>
    </source>
</evidence>
<dbReference type="GO" id="GO:0030001">
    <property type="term" value="P:metal ion transport"/>
    <property type="evidence" value="ECO:0007669"/>
    <property type="project" value="UniProtKB-ARBA"/>
</dbReference>
<feature type="transmembrane region" description="Helical" evidence="8">
    <location>
        <begin position="371"/>
        <end position="392"/>
    </location>
</feature>
<evidence type="ECO:0000256" key="3">
    <source>
        <dbReference type="ARBA" id="ARBA00022475"/>
    </source>
</evidence>
<protein>
    <submittedName>
        <fullName evidence="9">Potassium uptake TrkH family protein</fullName>
    </submittedName>
</protein>
<accession>A0A2T0QAF1</accession>
<name>A0A2T0QAF1_9ACTN</name>
<dbReference type="AlphaFoldDB" id="A0A2T0QAF1"/>
<dbReference type="GO" id="GO:0005886">
    <property type="term" value="C:plasma membrane"/>
    <property type="evidence" value="ECO:0007669"/>
    <property type="project" value="UniProtKB-SubCell"/>
</dbReference>
<keyword evidence="5 8" id="KW-1133">Transmembrane helix</keyword>
<feature type="transmembrane region" description="Helical" evidence="8">
    <location>
        <begin position="30"/>
        <end position="52"/>
    </location>
</feature>
<feature type="transmembrane region" description="Helical" evidence="8">
    <location>
        <begin position="95"/>
        <end position="118"/>
    </location>
</feature>
<keyword evidence="2" id="KW-0813">Transport</keyword>
<feature type="transmembrane region" description="Helical" evidence="8">
    <location>
        <begin position="246"/>
        <end position="269"/>
    </location>
</feature>
<evidence type="ECO:0000313" key="9">
    <source>
        <dbReference type="EMBL" id="PRY00823.1"/>
    </source>
</evidence>
<feature type="transmembrane region" description="Helical" evidence="8">
    <location>
        <begin position="150"/>
        <end position="171"/>
    </location>
</feature>
<dbReference type="PANTHER" id="PTHR32024:SF1">
    <property type="entry name" value="KTR SYSTEM POTASSIUM UPTAKE PROTEIN B"/>
    <property type="match status" value="1"/>
</dbReference>
<dbReference type="InterPro" id="IPR003445">
    <property type="entry name" value="Cat_transpt"/>
</dbReference>
<dbReference type="PANTHER" id="PTHR32024">
    <property type="entry name" value="TRK SYSTEM POTASSIUM UPTAKE PROTEIN TRKG-RELATED"/>
    <property type="match status" value="1"/>
</dbReference>
<evidence type="ECO:0000256" key="5">
    <source>
        <dbReference type="ARBA" id="ARBA00022989"/>
    </source>
</evidence>
<evidence type="ECO:0000256" key="2">
    <source>
        <dbReference type="ARBA" id="ARBA00022448"/>
    </source>
</evidence>
<evidence type="ECO:0000256" key="1">
    <source>
        <dbReference type="ARBA" id="ARBA00004651"/>
    </source>
</evidence>
<evidence type="ECO:0000256" key="4">
    <source>
        <dbReference type="ARBA" id="ARBA00022692"/>
    </source>
</evidence>
<comment type="subcellular location">
    <subcellularLocation>
        <location evidence="1">Cell membrane</location>
        <topology evidence="1">Multi-pass membrane protein</topology>
    </subcellularLocation>
</comment>
<gene>
    <name evidence="9" type="ORF">CLV72_102455</name>
</gene>
<dbReference type="Pfam" id="PF02386">
    <property type="entry name" value="TrkH"/>
    <property type="match status" value="1"/>
</dbReference>